<feature type="transmembrane region" description="Helical" evidence="1">
    <location>
        <begin position="90"/>
        <end position="108"/>
    </location>
</feature>
<gene>
    <name evidence="2" type="ORF">N799_08965</name>
</gene>
<keyword evidence="1" id="KW-0472">Membrane</keyword>
<dbReference type="PANTHER" id="PTHR37314">
    <property type="entry name" value="SLR0142 PROTEIN"/>
    <property type="match status" value="1"/>
</dbReference>
<feature type="transmembrane region" description="Helical" evidence="1">
    <location>
        <begin position="57"/>
        <end position="78"/>
    </location>
</feature>
<dbReference type="AlphaFoldDB" id="A0A0A0EUD6"/>
<dbReference type="Proteomes" id="UP000029989">
    <property type="component" value="Unassembled WGS sequence"/>
</dbReference>
<dbReference type="EMBL" id="AVPT01000035">
    <property type="protein sequence ID" value="KGM53743.1"/>
    <property type="molecule type" value="Genomic_DNA"/>
</dbReference>
<evidence type="ECO:0000256" key="1">
    <source>
        <dbReference type="SAM" id="Phobius"/>
    </source>
</evidence>
<organism evidence="2 3">
    <name type="scientific">Lysobacter arseniciresistens ZS79</name>
    <dbReference type="NCBI Taxonomy" id="913325"/>
    <lineage>
        <taxon>Bacteria</taxon>
        <taxon>Pseudomonadati</taxon>
        <taxon>Pseudomonadota</taxon>
        <taxon>Gammaproteobacteria</taxon>
        <taxon>Lysobacterales</taxon>
        <taxon>Lysobacteraceae</taxon>
        <taxon>Novilysobacter</taxon>
    </lineage>
</organism>
<feature type="transmembrane region" description="Helical" evidence="1">
    <location>
        <begin position="114"/>
        <end position="138"/>
    </location>
</feature>
<comment type="caution">
    <text evidence="2">The sequence shown here is derived from an EMBL/GenBank/DDBJ whole genome shotgun (WGS) entry which is preliminary data.</text>
</comment>
<dbReference type="eggNOG" id="COG3619">
    <property type="taxonomic scope" value="Bacteria"/>
</dbReference>
<reference evidence="2 3" key="1">
    <citation type="journal article" date="2015" name="Stand. Genomic Sci.">
        <title>Genomic information of the arsenic-resistant bacterium Lysobacter arseniciresistens type strain ZS79(T) and comparison of Lysobacter draft genomes.</title>
        <authorList>
            <person name="Liu L."/>
            <person name="Zhang S."/>
            <person name="Luo M."/>
            <person name="Wang G."/>
        </authorList>
    </citation>
    <scope>NUCLEOTIDE SEQUENCE [LARGE SCALE GENOMIC DNA]</scope>
    <source>
        <strain evidence="2 3">ZS79</strain>
    </source>
</reference>
<evidence type="ECO:0000313" key="2">
    <source>
        <dbReference type="EMBL" id="KGM53743.1"/>
    </source>
</evidence>
<dbReference type="PANTHER" id="PTHR37314:SF4">
    <property type="entry name" value="UPF0700 TRANSMEMBRANE PROTEIN YOAK"/>
    <property type="match status" value="1"/>
</dbReference>
<sequence length="227" mass="23540">MAERLATWVWVGAAALASVAGIVNVVGFLGFQQQAVTHLTGNTSLLAAALVGGKPGLAIGLGAMLAAFVGGAMLSGLIVQDSTLRLGRRYGVVLTIESLMLLAAVPLFRQQHLAGPILAAMACGLQNAMATTYSGALVRTSHVSGMFTDLGIMLGHAVRGLPLSQRRLALCALVTCFFFLGGIAGAWLFGWLGYAALYLPAALTGGTGLGYFLYRQLTLRRPPGPPL</sequence>
<keyword evidence="1" id="KW-1133">Transmembrane helix</keyword>
<dbReference type="STRING" id="913325.N799_08965"/>
<protein>
    <submittedName>
        <fullName evidence="2">Membrane protein</fullName>
    </submittedName>
</protein>
<proteinExistence type="predicted"/>
<keyword evidence="1" id="KW-0812">Transmembrane</keyword>
<feature type="transmembrane region" description="Helical" evidence="1">
    <location>
        <begin position="195"/>
        <end position="214"/>
    </location>
</feature>
<accession>A0A0A0EUD6</accession>
<dbReference type="InterPro" id="IPR010699">
    <property type="entry name" value="DUF1275"/>
</dbReference>
<dbReference type="OrthoDB" id="270162at2"/>
<name>A0A0A0EUD6_9GAMM</name>
<keyword evidence="3" id="KW-1185">Reference proteome</keyword>
<dbReference type="RefSeq" id="WP_036213135.1">
    <property type="nucleotide sequence ID" value="NZ_AVPT01000035.1"/>
</dbReference>
<feature type="transmembrane region" description="Helical" evidence="1">
    <location>
        <begin position="168"/>
        <end position="189"/>
    </location>
</feature>
<dbReference type="Pfam" id="PF06912">
    <property type="entry name" value="DUF1275"/>
    <property type="match status" value="1"/>
</dbReference>
<evidence type="ECO:0000313" key="3">
    <source>
        <dbReference type="Proteomes" id="UP000029989"/>
    </source>
</evidence>